<dbReference type="InterPro" id="IPR050123">
    <property type="entry name" value="Prok_molybdopt-oxidoreductase"/>
</dbReference>
<dbReference type="SUPFAM" id="SSF50692">
    <property type="entry name" value="ADC-like"/>
    <property type="match status" value="1"/>
</dbReference>
<dbReference type="Gene3D" id="1.10.10.1100">
    <property type="entry name" value="BFD-like [2Fe-2S]-binding domain"/>
    <property type="match status" value="1"/>
</dbReference>
<dbReference type="Gene3D" id="3.40.228.10">
    <property type="entry name" value="Dimethylsulfoxide Reductase, domain 2"/>
    <property type="match status" value="1"/>
</dbReference>
<evidence type="ECO:0000256" key="5">
    <source>
        <dbReference type="ARBA" id="ARBA00022505"/>
    </source>
</evidence>
<dbReference type="GO" id="GO:0046872">
    <property type="term" value="F:metal ion binding"/>
    <property type="evidence" value="ECO:0007669"/>
    <property type="project" value="UniProtKB-KW"/>
</dbReference>
<evidence type="ECO:0000256" key="9">
    <source>
        <dbReference type="ARBA" id="ARBA00023014"/>
    </source>
</evidence>
<dbReference type="Gene3D" id="3.40.50.740">
    <property type="match status" value="1"/>
</dbReference>
<dbReference type="InterPro" id="IPR007419">
    <property type="entry name" value="BFD-like_2Fe2S-bd_dom"/>
</dbReference>
<evidence type="ECO:0000259" key="11">
    <source>
        <dbReference type="PROSITE" id="PS51669"/>
    </source>
</evidence>
<dbReference type="CDD" id="cd02754">
    <property type="entry name" value="MopB_Nitrate-R-NapA-like"/>
    <property type="match status" value="1"/>
</dbReference>
<reference evidence="12 13" key="1">
    <citation type="submission" date="2018-06" db="EMBL/GenBank/DDBJ databases">
        <title>Genomic Encyclopedia of Type Strains, Phase IV (KMG-IV): sequencing the most valuable type-strain genomes for metagenomic binning, comparative biology and taxonomic classification.</title>
        <authorList>
            <person name="Goeker M."/>
        </authorList>
    </citation>
    <scope>NUCLEOTIDE SEQUENCE [LARGE SCALE GENOMIC DNA]</scope>
    <source>
        <strain evidence="12 13">DSM 25520</strain>
    </source>
</reference>
<comment type="similarity">
    <text evidence="3">Belongs to the prokaryotic molybdopterin-containing oxidoreductase family. NasA/NapA/NarB subfamily.</text>
</comment>
<dbReference type="GO" id="GO:0042128">
    <property type="term" value="P:nitrate assimilation"/>
    <property type="evidence" value="ECO:0007669"/>
    <property type="project" value="UniProtKB-KW"/>
</dbReference>
<dbReference type="InterPro" id="IPR009010">
    <property type="entry name" value="Asp_de-COase-like_dom_sf"/>
</dbReference>
<keyword evidence="4" id="KW-0004">4Fe-4S</keyword>
<keyword evidence="10" id="KW-0534">Nitrate assimilation</keyword>
<accession>A0A366HJ62</accession>
<keyword evidence="13" id="KW-1185">Reference proteome</keyword>
<evidence type="ECO:0000256" key="2">
    <source>
        <dbReference type="ARBA" id="ARBA00001966"/>
    </source>
</evidence>
<dbReference type="AlphaFoldDB" id="A0A366HJ62"/>
<dbReference type="PANTHER" id="PTHR43105:SF9">
    <property type="entry name" value="NADPH-FE(3+) OXIDOREDUCTASE SUBUNIT ALPHA"/>
    <property type="match status" value="1"/>
</dbReference>
<dbReference type="SUPFAM" id="SSF53706">
    <property type="entry name" value="Formate dehydrogenase/DMSO reductase, domains 1-3"/>
    <property type="match status" value="1"/>
</dbReference>
<keyword evidence="8" id="KW-0408">Iron</keyword>
<dbReference type="InterPro" id="IPR006656">
    <property type="entry name" value="Mopterin_OxRdtase"/>
</dbReference>
<dbReference type="SMART" id="SM00926">
    <property type="entry name" value="Molybdop_Fe4S4"/>
    <property type="match status" value="1"/>
</dbReference>
<dbReference type="OrthoDB" id="7376058at2"/>
<dbReference type="InterPro" id="IPR041957">
    <property type="entry name" value="CT_Nitrate-R-NapA-like"/>
</dbReference>
<keyword evidence="7" id="KW-0560">Oxidoreductase</keyword>
<evidence type="ECO:0000256" key="10">
    <source>
        <dbReference type="ARBA" id="ARBA00023063"/>
    </source>
</evidence>
<evidence type="ECO:0000256" key="3">
    <source>
        <dbReference type="ARBA" id="ARBA00008747"/>
    </source>
</evidence>
<dbReference type="PANTHER" id="PTHR43105">
    <property type="entry name" value="RESPIRATORY NITRATE REDUCTASE"/>
    <property type="match status" value="1"/>
</dbReference>
<keyword evidence="5" id="KW-0500">Molybdenum</keyword>
<dbReference type="Pfam" id="PF01568">
    <property type="entry name" value="Molydop_binding"/>
    <property type="match status" value="1"/>
</dbReference>
<dbReference type="RefSeq" id="WP_113932256.1">
    <property type="nucleotide sequence ID" value="NZ_JACCEU010000002.1"/>
</dbReference>
<evidence type="ECO:0000313" key="12">
    <source>
        <dbReference type="EMBL" id="RBP42037.1"/>
    </source>
</evidence>
<dbReference type="GO" id="GO:0045333">
    <property type="term" value="P:cellular respiration"/>
    <property type="evidence" value="ECO:0007669"/>
    <property type="project" value="UniProtKB-ARBA"/>
</dbReference>
<keyword evidence="9" id="KW-0411">Iron-sulfur</keyword>
<dbReference type="GO" id="GO:0016020">
    <property type="term" value="C:membrane"/>
    <property type="evidence" value="ECO:0007669"/>
    <property type="project" value="TreeGrafter"/>
</dbReference>
<evidence type="ECO:0000313" key="13">
    <source>
        <dbReference type="Proteomes" id="UP000253628"/>
    </source>
</evidence>
<dbReference type="GO" id="GO:0016491">
    <property type="term" value="F:oxidoreductase activity"/>
    <property type="evidence" value="ECO:0007669"/>
    <property type="project" value="UniProtKB-KW"/>
</dbReference>
<dbReference type="Pfam" id="PF04324">
    <property type="entry name" value="Fer2_BFD"/>
    <property type="match status" value="1"/>
</dbReference>
<comment type="cofactor">
    <cofactor evidence="2">
        <name>[4Fe-4S] cluster</name>
        <dbReference type="ChEBI" id="CHEBI:49883"/>
    </cofactor>
</comment>
<dbReference type="FunFam" id="3.40.228.10:FF:000002">
    <property type="entry name" value="Formate dehydrogenase subunit alpha"/>
    <property type="match status" value="1"/>
</dbReference>
<evidence type="ECO:0000256" key="1">
    <source>
        <dbReference type="ARBA" id="ARBA00001942"/>
    </source>
</evidence>
<dbReference type="CDD" id="cd02791">
    <property type="entry name" value="MopB_CT_Nitrate-R-NapA-like"/>
    <property type="match status" value="1"/>
</dbReference>
<keyword evidence="6" id="KW-0479">Metal-binding</keyword>
<evidence type="ECO:0000256" key="8">
    <source>
        <dbReference type="ARBA" id="ARBA00023004"/>
    </source>
</evidence>
<proteinExistence type="inferred from homology"/>
<comment type="caution">
    <text evidence="12">The sequence shown here is derived from an EMBL/GenBank/DDBJ whole genome shotgun (WGS) entry which is preliminary data.</text>
</comment>
<protein>
    <submittedName>
        <fullName evidence="12">Assimilatory nitrate reductase (NADH) alpha subunit apoprotein</fullName>
    </submittedName>
</protein>
<evidence type="ECO:0000256" key="6">
    <source>
        <dbReference type="ARBA" id="ARBA00022723"/>
    </source>
</evidence>
<dbReference type="GO" id="GO:0051539">
    <property type="term" value="F:4 iron, 4 sulfur cluster binding"/>
    <property type="evidence" value="ECO:0007669"/>
    <property type="project" value="UniProtKB-KW"/>
</dbReference>
<dbReference type="InterPro" id="IPR041854">
    <property type="entry name" value="BFD-like_2Fe2S-bd_dom_sf"/>
</dbReference>
<dbReference type="Pfam" id="PF04879">
    <property type="entry name" value="Molybdop_Fe4S4"/>
    <property type="match status" value="1"/>
</dbReference>
<dbReference type="Proteomes" id="UP000253628">
    <property type="component" value="Unassembled WGS sequence"/>
</dbReference>
<evidence type="ECO:0000256" key="7">
    <source>
        <dbReference type="ARBA" id="ARBA00023002"/>
    </source>
</evidence>
<comment type="cofactor">
    <cofactor evidence="1">
        <name>Mo-bis(molybdopterin guanine dinucleotide)</name>
        <dbReference type="ChEBI" id="CHEBI:60539"/>
    </cofactor>
</comment>
<organism evidence="12 13">
    <name type="scientific">Eoetvoesiella caeni</name>
    <dbReference type="NCBI Taxonomy" id="645616"/>
    <lineage>
        <taxon>Bacteria</taxon>
        <taxon>Pseudomonadati</taxon>
        <taxon>Pseudomonadota</taxon>
        <taxon>Betaproteobacteria</taxon>
        <taxon>Burkholderiales</taxon>
        <taxon>Alcaligenaceae</taxon>
        <taxon>Eoetvoesiella</taxon>
    </lineage>
</organism>
<dbReference type="InterPro" id="IPR006963">
    <property type="entry name" value="Mopterin_OxRdtase_4Fe-4S_dom"/>
</dbReference>
<dbReference type="Gene3D" id="2.40.40.20">
    <property type="match status" value="1"/>
</dbReference>
<evidence type="ECO:0000256" key="4">
    <source>
        <dbReference type="ARBA" id="ARBA00022485"/>
    </source>
</evidence>
<dbReference type="InterPro" id="IPR006657">
    <property type="entry name" value="MoPterin_dinucl-bd_dom"/>
</dbReference>
<dbReference type="Pfam" id="PF00384">
    <property type="entry name" value="Molybdopterin"/>
    <property type="match status" value="1"/>
</dbReference>
<dbReference type="GO" id="GO:0043546">
    <property type="term" value="F:molybdopterin cofactor binding"/>
    <property type="evidence" value="ECO:0007669"/>
    <property type="project" value="InterPro"/>
</dbReference>
<name>A0A366HJ62_9BURK</name>
<sequence length="919" mass="99022">MNRPSTPPGLQPGQDVVASVCCYCGTGCGVRIHTAGRRVIQVAGDPDHPSSLGKLCSKGMALAQTVRNDDSRVLGARWRPHKNGPQRPIALEAAFDLAADKLAQVIQSDGADAIGFYLSGQLLTEDYAVFNKLARALVGTNNIDTNSRLCMSSAVSGYKATLGADAPPACYEDLDSADTVLIAGSNMAYAHPVLFRRLAHAKAARPDMKIIVVDPRRTDTCDIADLHLAIAPGTDVALFHAMLNVLIWDGMIDARYIQQSTQGFDDLKRRIHEFTPRAVQDICGVAAEDIARAARWFGSANAALSLYAMGLNQSSSGTAKNATLIHLHLATGQIGMKGAGPFSLTGQPNAMGGREAGGMANLLPGHRDPANAQHRHEVAALWGVEALPSSPGHTAIDMFDAVLQGKIKVLWIAATNPAQSMPDQSKIRAALRKAEMVIVQEAFANTETLAYADLVLPAATWPEKEGTVTNSERRISRVRAAIAPAGEAMADWKLACAIAQRLAARIAPHKRALFDYPDEAAIFGEHARCTAGRDLDYSALSYAVLDAEGPQQWPYSAQTQGTARLYEDGRFPTGNRRARFMDVGYTPLAENISAQYPLHLTTGRLRDQWHTMSRTGLVPALTRHAEEPFVALNKADMRRFRLASDALVKVKSRRGHIILPARACDSVRPGQAFIPMHWGSGFIAGDGINALATSARDPISHQPELKHSAVGIEIPGYEWQACAWVQGPISTWRGKLSKWLAAFPYAAVLPTAIGKEGVRLRVAATQAPRPDQLDELIHDLQLGQADLAFDDPARGLVRRIGRDGRRIKSFLLAGDTRAQDVLLNWAQSGAAPENLTQILMGRGPAAVRLRIVCTCENVSDQTIQQAIDAGHSLEQLKETLKCGTGCGSCIPQINQMIRLDKATAAQHISPARPPTSPAP</sequence>
<feature type="domain" description="4Fe-4S Mo/W bis-MGD-type" evidence="11">
    <location>
        <begin position="14"/>
        <end position="70"/>
    </location>
</feature>
<dbReference type="Gene3D" id="2.20.25.90">
    <property type="entry name" value="ADC-like domains"/>
    <property type="match status" value="1"/>
</dbReference>
<dbReference type="EMBL" id="QNRQ01000002">
    <property type="protein sequence ID" value="RBP42037.1"/>
    <property type="molecule type" value="Genomic_DNA"/>
</dbReference>
<dbReference type="PROSITE" id="PS51669">
    <property type="entry name" value="4FE4S_MOW_BIS_MGD"/>
    <property type="match status" value="1"/>
</dbReference>
<dbReference type="GO" id="GO:1990204">
    <property type="term" value="C:oxidoreductase complex"/>
    <property type="evidence" value="ECO:0007669"/>
    <property type="project" value="UniProtKB-ARBA"/>
</dbReference>
<gene>
    <name evidence="12" type="ORF">DFR37_102423</name>
</gene>